<gene>
    <name evidence="2" type="ORF">SAMN05660297_02920</name>
</gene>
<dbReference type="Proteomes" id="UP000199568">
    <property type="component" value="Unassembled WGS sequence"/>
</dbReference>
<dbReference type="RefSeq" id="WP_090445685.1">
    <property type="nucleotide sequence ID" value="NZ_FOHU01000016.1"/>
</dbReference>
<keyword evidence="1" id="KW-0472">Membrane</keyword>
<feature type="transmembrane region" description="Helical" evidence="1">
    <location>
        <begin position="12"/>
        <end position="31"/>
    </location>
</feature>
<keyword evidence="3" id="KW-1185">Reference proteome</keyword>
<feature type="transmembrane region" description="Helical" evidence="1">
    <location>
        <begin position="67"/>
        <end position="84"/>
    </location>
</feature>
<accession>A0A1I0FSH0</accession>
<feature type="transmembrane region" description="Helical" evidence="1">
    <location>
        <begin position="37"/>
        <end position="55"/>
    </location>
</feature>
<keyword evidence="1" id="KW-0812">Transmembrane</keyword>
<sequence length="85" mass="9795">MNAKNKKAKLVIISRIVISLICITFIILYFMDRARETYYYIGNAFLGLIIFSFGIDEGIMKKNKKAYIYLAIGLFISAYSILRIV</sequence>
<organism evidence="2 3">
    <name type="scientific">Natronincola peptidivorans</name>
    <dbReference type="NCBI Taxonomy" id="426128"/>
    <lineage>
        <taxon>Bacteria</taxon>
        <taxon>Bacillati</taxon>
        <taxon>Bacillota</taxon>
        <taxon>Clostridia</taxon>
        <taxon>Peptostreptococcales</taxon>
        <taxon>Natronincolaceae</taxon>
        <taxon>Natronincola</taxon>
    </lineage>
</organism>
<proteinExistence type="predicted"/>
<reference evidence="2 3" key="1">
    <citation type="submission" date="2016-10" db="EMBL/GenBank/DDBJ databases">
        <authorList>
            <person name="de Groot N.N."/>
        </authorList>
    </citation>
    <scope>NUCLEOTIDE SEQUENCE [LARGE SCALE GENOMIC DNA]</scope>
    <source>
        <strain evidence="2 3">DSM 18979</strain>
    </source>
</reference>
<evidence type="ECO:0000313" key="2">
    <source>
        <dbReference type="EMBL" id="SET61177.1"/>
    </source>
</evidence>
<dbReference type="EMBL" id="FOHU01000016">
    <property type="protein sequence ID" value="SET61177.1"/>
    <property type="molecule type" value="Genomic_DNA"/>
</dbReference>
<evidence type="ECO:0000256" key="1">
    <source>
        <dbReference type="SAM" id="Phobius"/>
    </source>
</evidence>
<evidence type="ECO:0000313" key="3">
    <source>
        <dbReference type="Proteomes" id="UP000199568"/>
    </source>
</evidence>
<protein>
    <recommendedName>
        <fullName evidence="4">DUF3953 domain-containing protein</fullName>
    </recommendedName>
</protein>
<name>A0A1I0FSH0_9FIRM</name>
<evidence type="ECO:0008006" key="4">
    <source>
        <dbReference type="Google" id="ProtNLM"/>
    </source>
</evidence>
<keyword evidence="1" id="KW-1133">Transmembrane helix</keyword>
<dbReference type="AlphaFoldDB" id="A0A1I0FSH0"/>